<feature type="domain" description="EF-hand" evidence="3">
    <location>
        <begin position="81"/>
        <end position="116"/>
    </location>
</feature>
<dbReference type="GO" id="GO:0016460">
    <property type="term" value="C:myosin II complex"/>
    <property type="evidence" value="ECO:0007669"/>
    <property type="project" value="TreeGrafter"/>
</dbReference>
<feature type="domain" description="EF-hand" evidence="3">
    <location>
        <begin position="117"/>
        <end position="149"/>
    </location>
</feature>
<gene>
    <name evidence="4" type="ORF">WMSIL1_LOCUS8325</name>
</gene>
<protein>
    <recommendedName>
        <fullName evidence="3">EF-hand domain-containing protein</fullName>
    </recommendedName>
</protein>
<keyword evidence="5" id="KW-1185">Reference proteome</keyword>
<evidence type="ECO:0000259" key="3">
    <source>
        <dbReference type="PROSITE" id="PS50222"/>
    </source>
</evidence>
<proteinExistence type="predicted"/>
<dbReference type="SUPFAM" id="SSF47473">
    <property type="entry name" value="EF-hand"/>
    <property type="match status" value="1"/>
</dbReference>
<dbReference type="PROSITE" id="PS00018">
    <property type="entry name" value="EF_HAND_1"/>
    <property type="match status" value="4"/>
</dbReference>
<dbReference type="SMART" id="SM00054">
    <property type="entry name" value="EFh"/>
    <property type="match status" value="4"/>
</dbReference>
<dbReference type="InterPro" id="IPR018247">
    <property type="entry name" value="EF_Hand_1_Ca_BS"/>
</dbReference>
<dbReference type="InterPro" id="IPR050230">
    <property type="entry name" value="CALM/Myosin/TropC-like"/>
</dbReference>
<reference evidence="4 5" key="1">
    <citation type="submission" date="2019-07" db="EMBL/GenBank/DDBJ databases">
        <authorList>
            <person name="Jastrzebski P J."/>
            <person name="Paukszto L."/>
            <person name="Jastrzebski P J."/>
        </authorList>
    </citation>
    <scope>NUCLEOTIDE SEQUENCE [LARGE SCALE GENOMIC DNA]</scope>
    <source>
        <strain evidence="4 5">WMS-il1</strain>
    </source>
</reference>
<dbReference type="EMBL" id="CABIJS010000322">
    <property type="protein sequence ID" value="VUZ49080.1"/>
    <property type="molecule type" value="Genomic_DNA"/>
</dbReference>
<dbReference type="CDD" id="cd00051">
    <property type="entry name" value="EFh"/>
    <property type="match status" value="2"/>
</dbReference>
<evidence type="ECO:0000256" key="2">
    <source>
        <dbReference type="ARBA" id="ARBA00022837"/>
    </source>
</evidence>
<dbReference type="InterPro" id="IPR002048">
    <property type="entry name" value="EF_hand_dom"/>
</dbReference>
<feature type="domain" description="EF-hand" evidence="3">
    <location>
        <begin position="44"/>
        <end position="79"/>
    </location>
</feature>
<keyword evidence="2" id="KW-0106">Calcium</keyword>
<feature type="domain" description="EF-hand" evidence="3">
    <location>
        <begin position="8"/>
        <end position="43"/>
    </location>
</feature>
<dbReference type="PROSITE" id="PS50222">
    <property type="entry name" value="EF_HAND_2"/>
    <property type="match status" value="4"/>
</dbReference>
<name>A0A564YPI7_HYMDI</name>
<evidence type="ECO:0000313" key="4">
    <source>
        <dbReference type="EMBL" id="VUZ49080.1"/>
    </source>
</evidence>
<dbReference type="PANTHER" id="PTHR23048:SF0">
    <property type="entry name" value="CALMODULIN LIKE 3"/>
    <property type="match status" value="1"/>
</dbReference>
<evidence type="ECO:0000313" key="5">
    <source>
        <dbReference type="Proteomes" id="UP000321570"/>
    </source>
</evidence>
<dbReference type="AlphaFoldDB" id="A0A564YPI7"/>
<organism evidence="4 5">
    <name type="scientific">Hymenolepis diminuta</name>
    <name type="common">Rat tapeworm</name>
    <dbReference type="NCBI Taxonomy" id="6216"/>
    <lineage>
        <taxon>Eukaryota</taxon>
        <taxon>Metazoa</taxon>
        <taxon>Spiralia</taxon>
        <taxon>Lophotrochozoa</taxon>
        <taxon>Platyhelminthes</taxon>
        <taxon>Cestoda</taxon>
        <taxon>Eucestoda</taxon>
        <taxon>Cyclophyllidea</taxon>
        <taxon>Hymenolepididae</taxon>
        <taxon>Hymenolepis</taxon>
    </lineage>
</organism>
<dbReference type="PANTHER" id="PTHR23048">
    <property type="entry name" value="MYOSIN LIGHT CHAIN 1, 3"/>
    <property type="match status" value="1"/>
</dbReference>
<dbReference type="FunFam" id="1.10.238.10:FF:000003">
    <property type="entry name" value="Calmodulin A"/>
    <property type="match status" value="1"/>
</dbReference>
<evidence type="ECO:0000256" key="1">
    <source>
        <dbReference type="ARBA" id="ARBA00022737"/>
    </source>
</evidence>
<dbReference type="InterPro" id="IPR011992">
    <property type="entry name" value="EF-hand-dom_pair"/>
</dbReference>
<dbReference type="GO" id="GO:0005509">
    <property type="term" value="F:calcium ion binding"/>
    <property type="evidence" value="ECO:0007669"/>
    <property type="project" value="InterPro"/>
</dbReference>
<sequence length="149" mass="17006">MVDKLTPQEIAEIRESFAFFDKNGDGVITTKELGSVMRSLGQHVTEKELQEMIRKVDADHSGAVDFNEFLVLMSKKMRQVDNDDSLLSAFRVFDTDGNGYISTTELRQVMRSLGEKLTVKQVEEMIREADVDGDGQIDYQEFVRMMSQK</sequence>
<accession>A0A564YPI7</accession>
<keyword evidence="1" id="KW-0677">Repeat</keyword>
<dbReference type="Pfam" id="PF13499">
    <property type="entry name" value="EF-hand_7"/>
    <property type="match status" value="2"/>
</dbReference>
<dbReference type="Proteomes" id="UP000321570">
    <property type="component" value="Unassembled WGS sequence"/>
</dbReference>
<dbReference type="Gene3D" id="1.10.238.10">
    <property type="entry name" value="EF-hand"/>
    <property type="match status" value="2"/>
</dbReference>